<dbReference type="PANTHER" id="PTHR34202">
    <property type="entry name" value="UPF0548 PROTEIN"/>
    <property type="match status" value="1"/>
</dbReference>
<dbReference type="AlphaFoldDB" id="A0A517YCG4"/>
<dbReference type="InterPro" id="IPR014457">
    <property type="entry name" value="UCP010260"/>
</dbReference>
<dbReference type="Proteomes" id="UP000315017">
    <property type="component" value="Chromosome"/>
</dbReference>
<accession>A0A517YCG4</accession>
<dbReference type="PIRSF" id="PIRSF010260">
    <property type="entry name" value="UCP010260"/>
    <property type="match status" value="1"/>
</dbReference>
<dbReference type="OrthoDB" id="120660at2"/>
<feature type="domain" description="DUF1990" evidence="1">
    <location>
        <begin position="38"/>
        <end position="185"/>
    </location>
</feature>
<gene>
    <name evidence="2" type="ORF">ETAA8_30290</name>
</gene>
<dbReference type="EMBL" id="CP036274">
    <property type="protein sequence ID" value="QDU27937.1"/>
    <property type="molecule type" value="Genomic_DNA"/>
</dbReference>
<reference evidence="2 3" key="1">
    <citation type="submission" date="2019-02" db="EMBL/GenBank/DDBJ databases">
        <title>Deep-cultivation of Planctomycetes and their phenomic and genomic characterization uncovers novel biology.</title>
        <authorList>
            <person name="Wiegand S."/>
            <person name="Jogler M."/>
            <person name="Boedeker C."/>
            <person name="Pinto D."/>
            <person name="Vollmers J."/>
            <person name="Rivas-Marin E."/>
            <person name="Kohn T."/>
            <person name="Peeters S.H."/>
            <person name="Heuer A."/>
            <person name="Rast P."/>
            <person name="Oberbeckmann S."/>
            <person name="Bunk B."/>
            <person name="Jeske O."/>
            <person name="Meyerdierks A."/>
            <person name="Storesund J.E."/>
            <person name="Kallscheuer N."/>
            <person name="Luecker S."/>
            <person name="Lage O.M."/>
            <person name="Pohl T."/>
            <person name="Merkel B.J."/>
            <person name="Hornburger P."/>
            <person name="Mueller R.-W."/>
            <person name="Bruemmer F."/>
            <person name="Labrenz M."/>
            <person name="Spormann A.M."/>
            <person name="Op den Camp H."/>
            <person name="Overmann J."/>
            <person name="Amann R."/>
            <person name="Jetten M.S.M."/>
            <person name="Mascher T."/>
            <person name="Medema M.H."/>
            <person name="Devos D.P."/>
            <person name="Kaster A.-K."/>
            <person name="Ovreas L."/>
            <person name="Rohde M."/>
            <person name="Galperin M.Y."/>
            <person name="Jogler C."/>
        </authorList>
    </citation>
    <scope>NUCLEOTIDE SEQUENCE [LARGE SCALE GENOMIC DNA]</scope>
    <source>
        <strain evidence="2 3">ETA_A8</strain>
    </source>
</reference>
<dbReference type="RefSeq" id="WP_145089384.1">
    <property type="nucleotide sequence ID" value="NZ_CP036274.1"/>
</dbReference>
<protein>
    <recommendedName>
        <fullName evidence="1">DUF1990 domain-containing protein</fullName>
    </recommendedName>
</protein>
<proteinExistence type="predicted"/>
<evidence type="ECO:0000313" key="2">
    <source>
        <dbReference type="EMBL" id="QDU27937.1"/>
    </source>
</evidence>
<dbReference type="KEGG" id="aagg:ETAA8_30290"/>
<dbReference type="InterPro" id="IPR018960">
    <property type="entry name" value="DUF1990"/>
</dbReference>
<evidence type="ECO:0000313" key="3">
    <source>
        <dbReference type="Proteomes" id="UP000315017"/>
    </source>
</evidence>
<dbReference type="Pfam" id="PF09348">
    <property type="entry name" value="DUF1990"/>
    <property type="match status" value="1"/>
</dbReference>
<evidence type="ECO:0000259" key="1">
    <source>
        <dbReference type="Pfam" id="PF09348"/>
    </source>
</evidence>
<name>A0A517YCG4_9BACT</name>
<keyword evidence="3" id="KW-1185">Reference proteome</keyword>
<sequence length="197" mass="22419">MILLRKPAPDRVHAYLAAQQREPCSYNFCGVTRDIPNVETPAGFVFDHRRVVIGTGDAAWHAARAAIESWVMFGNGWTELYAPIGAPRVGNVVGMLVRIGGCWWLNPCRVLYEIDEIQPVRRCGFGYGTLNDHAESGEERFLIEQDEMGQVWYDLAAFSRPRNPLARLFNPWVRHIQRRFGRESVVAMVDFVSRIAN</sequence>
<dbReference type="PANTHER" id="PTHR34202:SF1">
    <property type="entry name" value="UPF0548 PROTEIN"/>
    <property type="match status" value="1"/>
</dbReference>
<organism evidence="2 3">
    <name type="scientific">Anatilimnocola aggregata</name>
    <dbReference type="NCBI Taxonomy" id="2528021"/>
    <lineage>
        <taxon>Bacteria</taxon>
        <taxon>Pseudomonadati</taxon>
        <taxon>Planctomycetota</taxon>
        <taxon>Planctomycetia</taxon>
        <taxon>Pirellulales</taxon>
        <taxon>Pirellulaceae</taxon>
        <taxon>Anatilimnocola</taxon>
    </lineage>
</organism>